<protein>
    <submittedName>
        <fullName evidence="2">Uncharacterized protein</fullName>
    </submittedName>
</protein>
<gene>
    <name evidence="2" type="ORF">ODALV1_LOCUS9143</name>
</gene>
<dbReference type="Gene3D" id="3.80.10.10">
    <property type="entry name" value="Ribonuclease Inhibitor"/>
    <property type="match status" value="1"/>
</dbReference>
<comment type="caution">
    <text evidence="2">The sequence shown here is derived from an EMBL/GenBank/DDBJ whole genome shotgun (WGS) entry which is preliminary data.</text>
</comment>
<keyword evidence="1" id="KW-0472">Membrane</keyword>
<organism evidence="2 3">
    <name type="scientific">Orchesella dallaii</name>
    <dbReference type="NCBI Taxonomy" id="48710"/>
    <lineage>
        <taxon>Eukaryota</taxon>
        <taxon>Metazoa</taxon>
        <taxon>Ecdysozoa</taxon>
        <taxon>Arthropoda</taxon>
        <taxon>Hexapoda</taxon>
        <taxon>Collembola</taxon>
        <taxon>Entomobryomorpha</taxon>
        <taxon>Entomobryoidea</taxon>
        <taxon>Orchesellidae</taxon>
        <taxon>Orchesellinae</taxon>
        <taxon>Orchesella</taxon>
    </lineage>
</organism>
<name>A0ABP1QGU2_9HEXA</name>
<keyword evidence="1" id="KW-1133">Transmembrane helix</keyword>
<reference evidence="2 3" key="1">
    <citation type="submission" date="2024-08" db="EMBL/GenBank/DDBJ databases">
        <authorList>
            <person name="Cucini C."/>
            <person name="Frati F."/>
        </authorList>
    </citation>
    <scope>NUCLEOTIDE SEQUENCE [LARGE SCALE GENOMIC DNA]</scope>
</reference>
<sequence>MLQSDDQYSGAEAELLSLILRYLNADELKTARVWNTIVNQIITNDPKLLWAKNVLRVQVDTSKLNIKLEWAKLRLLRLITQYNCPNFHIVKTNLLSSEALNFFQSSVRHQMKYLKITECQISNEILLHILACTARNLEYLEIHDFSKVVPSSGNLFPNERRGPYLFNLKTIILDNRTVHEDLESLPNDDANLAPTFLRKVLEKSVNLECIGLFEWNTINCLRYMKVLSSLPPGNLDNVQTLEMSCVLDDSLDCTNHYDFLNELQWVHLPNLKRLTVYCDTRLEFAPALSRSNIMEFTKSLAILIEGAAETLEVLELINCPVSNQVFRIGMNSFPNLSKVDTTGSLITKLDPNGNAGSNQKMIRRKKPRRIQIEGQVENVSRSGETDDKTPVVTRYEVYKILCGIIIAVILIYFGTTSIFGAHVATMLQVFIFSVIVFCFHESSEVAALWTACTQ</sequence>
<dbReference type="Proteomes" id="UP001642540">
    <property type="component" value="Unassembled WGS sequence"/>
</dbReference>
<feature type="transmembrane region" description="Helical" evidence="1">
    <location>
        <begin position="397"/>
        <end position="413"/>
    </location>
</feature>
<evidence type="ECO:0000256" key="1">
    <source>
        <dbReference type="SAM" id="Phobius"/>
    </source>
</evidence>
<keyword evidence="3" id="KW-1185">Reference proteome</keyword>
<proteinExistence type="predicted"/>
<evidence type="ECO:0000313" key="3">
    <source>
        <dbReference type="Proteomes" id="UP001642540"/>
    </source>
</evidence>
<dbReference type="EMBL" id="CAXLJM020000027">
    <property type="protein sequence ID" value="CAL8095650.1"/>
    <property type="molecule type" value="Genomic_DNA"/>
</dbReference>
<accession>A0ABP1QGU2</accession>
<dbReference type="InterPro" id="IPR032675">
    <property type="entry name" value="LRR_dom_sf"/>
</dbReference>
<dbReference type="SUPFAM" id="SSF52047">
    <property type="entry name" value="RNI-like"/>
    <property type="match status" value="1"/>
</dbReference>
<keyword evidence="1" id="KW-0812">Transmembrane</keyword>
<evidence type="ECO:0000313" key="2">
    <source>
        <dbReference type="EMBL" id="CAL8095650.1"/>
    </source>
</evidence>